<proteinExistence type="predicted"/>
<feature type="region of interest" description="Disordered" evidence="1">
    <location>
        <begin position="205"/>
        <end position="238"/>
    </location>
</feature>
<feature type="compositionally biased region" description="Low complexity" evidence="1">
    <location>
        <begin position="93"/>
        <end position="110"/>
    </location>
</feature>
<feature type="compositionally biased region" description="Low complexity" evidence="1">
    <location>
        <begin position="205"/>
        <end position="233"/>
    </location>
</feature>
<reference evidence="2" key="1">
    <citation type="submission" date="2021-01" db="EMBL/GenBank/DDBJ databases">
        <authorList>
            <person name="Corre E."/>
            <person name="Pelletier E."/>
            <person name="Niang G."/>
            <person name="Scheremetjew M."/>
            <person name="Finn R."/>
            <person name="Kale V."/>
            <person name="Holt S."/>
            <person name="Cochrane G."/>
            <person name="Meng A."/>
            <person name="Brown T."/>
            <person name="Cohen L."/>
        </authorList>
    </citation>
    <scope>NUCLEOTIDE SEQUENCE</scope>
    <source>
        <strain evidence="2">MM31A-1</strain>
    </source>
</reference>
<feature type="region of interest" description="Disordered" evidence="1">
    <location>
        <begin position="534"/>
        <end position="565"/>
    </location>
</feature>
<feature type="compositionally biased region" description="Polar residues" evidence="1">
    <location>
        <begin position="536"/>
        <end position="547"/>
    </location>
</feature>
<accession>A0A7S3PWY9</accession>
<dbReference type="EMBL" id="HBIO01004543">
    <property type="protein sequence ID" value="CAE0458282.1"/>
    <property type="molecule type" value="Transcribed_RNA"/>
</dbReference>
<gene>
    <name evidence="2" type="ORF">CDEB00056_LOCUS3123</name>
</gene>
<feature type="region of interest" description="Disordered" evidence="1">
    <location>
        <begin position="84"/>
        <end position="144"/>
    </location>
</feature>
<protein>
    <submittedName>
        <fullName evidence="2">Uncharacterized protein</fullName>
    </submittedName>
</protein>
<feature type="compositionally biased region" description="Polar residues" evidence="1">
    <location>
        <begin position="1"/>
        <end position="19"/>
    </location>
</feature>
<feature type="compositionally biased region" description="Low complexity" evidence="1">
    <location>
        <begin position="120"/>
        <end position="129"/>
    </location>
</feature>
<evidence type="ECO:0000313" key="2">
    <source>
        <dbReference type="EMBL" id="CAE0458282.1"/>
    </source>
</evidence>
<dbReference type="AlphaFoldDB" id="A0A7S3PWY9"/>
<name>A0A7S3PWY9_9STRA</name>
<organism evidence="2">
    <name type="scientific">Chaetoceros debilis</name>
    <dbReference type="NCBI Taxonomy" id="122233"/>
    <lineage>
        <taxon>Eukaryota</taxon>
        <taxon>Sar</taxon>
        <taxon>Stramenopiles</taxon>
        <taxon>Ochrophyta</taxon>
        <taxon>Bacillariophyta</taxon>
        <taxon>Coscinodiscophyceae</taxon>
        <taxon>Chaetocerotophycidae</taxon>
        <taxon>Chaetocerotales</taxon>
        <taxon>Chaetocerotaceae</taxon>
        <taxon>Chaetoceros</taxon>
    </lineage>
</organism>
<feature type="compositionally biased region" description="Pro residues" evidence="1">
    <location>
        <begin position="130"/>
        <end position="144"/>
    </location>
</feature>
<sequence>MTSAPRSLSNVSETRLSEQSMREDLFCKNDEAPLLMSITQSNSFGSGTYSPEGISQEISLTLSGSSDSMGFDLKGSFDNDFGSIDQKTSTSPGASIASTGTKGTTSSSLAVESSNQIQKSSYPPYSRPNYAPPPPSYGRPPYHPVPYQHPYYGGHYPGGPPPPPPYGGHSNYPHPYYRSYPPPHPGYHPPPPHYMHGQVNTIANSSSSSITTSATLQTGSSQATSSGVSVSSNKSRKRTIDDVMDDSHQDFALRRGNSNGSVCTAGTGGNNTTSEAVNQLICESPIKQDPNAHPVDSIERINSMESTESALTFGGLSMTSSHDNDHKSRLPRINASPQTNENLTIIGASLSPSPMAGKGPNDGVTPISKNTKHFPFDSSAKHPVDDLFSSKAIFTTSTPLPHIDVVKGDSSQKSDSSSPALSLDIKEQLSWNIDGDISRDSLGETPVSFGSEISPTFWSGSNSPADQIFDGMDSPASLNADVMGGSPIPVFFNQHNPNLGGQKNDKNMIPVESKSNSINPTPGTPNMPLPSPYYHRTTTPHSSSIRPTSGHHPPNYQSPRPFYHHPNERVVNLRGRGPAPNTHQAPPMHLPPHLPSHHHFLTSPIGAPPPRNMMNMGSPHPNMPPSPFTMSSPHMSMSKRRCISLKQPIPSKFQGDMDKYKNAPIPEFTNLVNFPAHMSQKQAVNLPDGMRCCVMCGAACRCSSTKSKKGPKKDDMGRKGGNMSGNYAIIPTQNKGLCTQCDVNVWIVAQTQLEIKWCKGCKNFRPWAAFGEKGLATKCVRCRDRQREKYAAQKEEKDKKKAVRNRAK</sequence>
<evidence type="ECO:0000256" key="1">
    <source>
        <dbReference type="SAM" id="MobiDB-lite"/>
    </source>
</evidence>
<feature type="region of interest" description="Disordered" evidence="1">
    <location>
        <begin position="1"/>
        <end position="24"/>
    </location>
</feature>